<keyword evidence="9" id="KW-0574">Periplasm</keyword>
<keyword evidence="5" id="KW-0004">4Fe-4S</keyword>
<dbReference type="KEGG" id="bav:BAV3142"/>
<gene>
    <name evidence="17" type="primary">fdnG</name>
    <name evidence="17" type="synonym">fdoG</name>
    <name evidence="17" type="ordered locus">BAV3142</name>
</gene>
<dbReference type="NCBIfam" id="TIGR01553">
    <property type="entry name" value="formate-DH-alph"/>
    <property type="match status" value="1"/>
</dbReference>
<keyword evidence="13" id="KW-0411">Iron-sulfur</keyword>
<dbReference type="Pfam" id="PF04879">
    <property type="entry name" value="Molybdop_Fe4S4"/>
    <property type="match status" value="1"/>
</dbReference>
<dbReference type="GO" id="GO:0009061">
    <property type="term" value="P:anaerobic respiration"/>
    <property type="evidence" value="ECO:0007669"/>
    <property type="project" value="TreeGrafter"/>
</dbReference>
<name>Q2KUA8_BORA1</name>
<dbReference type="Gene3D" id="3.40.228.10">
    <property type="entry name" value="Dimethylsulfoxide Reductase, domain 2"/>
    <property type="match status" value="2"/>
</dbReference>
<evidence type="ECO:0000256" key="5">
    <source>
        <dbReference type="ARBA" id="ARBA00022485"/>
    </source>
</evidence>
<feature type="signal peptide" evidence="15">
    <location>
        <begin position="1"/>
        <end position="34"/>
    </location>
</feature>
<evidence type="ECO:0000256" key="12">
    <source>
        <dbReference type="ARBA" id="ARBA00023004"/>
    </source>
</evidence>
<dbReference type="SUPFAM" id="SSF53706">
    <property type="entry name" value="Formate dehydrogenase/DMSO reductase, domains 1-3"/>
    <property type="match status" value="1"/>
</dbReference>
<feature type="chain" id="PRO_5004211780" evidence="15">
    <location>
        <begin position="35"/>
        <end position="1021"/>
    </location>
</feature>
<evidence type="ECO:0000313" key="17">
    <source>
        <dbReference type="EMBL" id="CAJ50752.1"/>
    </source>
</evidence>
<evidence type="ECO:0000256" key="15">
    <source>
        <dbReference type="SAM" id="SignalP"/>
    </source>
</evidence>
<evidence type="ECO:0000256" key="10">
    <source>
        <dbReference type="ARBA" id="ARBA00022933"/>
    </source>
</evidence>
<dbReference type="GO" id="GO:0047111">
    <property type="term" value="F:formate dehydrogenase (cytochrome-c-553) activity"/>
    <property type="evidence" value="ECO:0007669"/>
    <property type="project" value="InterPro"/>
</dbReference>
<protein>
    <submittedName>
        <fullName evidence="17">Formate dehydrogenase, major subunit</fullName>
        <ecNumber evidence="17">1.2.1.2</ecNumber>
    </submittedName>
</protein>
<dbReference type="PANTHER" id="PTHR43598:SF1">
    <property type="entry name" value="FORMATE DEHYDROGENASE-O MAJOR SUBUNIT"/>
    <property type="match status" value="1"/>
</dbReference>
<dbReference type="FunFam" id="3.40.228.10:FF:000006">
    <property type="entry name" value="Formate dehydrogenase, alpha subunit, selenocysteine-containing"/>
    <property type="match status" value="1"/>
</dbReference>
<dbReference type="GO" id="GO:0009326">
    <property type="term" value="C:formate dehydrogenase complex"/>
    <property type="evidence" value="ECO:0007669"/>
    <property type="project" value="UniProtKB-ARBA"/>
</dbReference>
<comment type="cofactor">
    <cofactor evidence="1">
        <name>Mo-bis(molybdopterin guanine dinucleotide)</name>
        <dbReference type="ChEBI" id="CHEBI:60539"/>
    </cofactor>
</comment>
<evidence type="ECO:0000256" key="2">
    <source>
        <dbReference type="ARBA" id="ARBA00001966"/>
    </source>
</evidence>
<dbReference type="AlphaFoldDB" id="Q2KUA8"/>
<dbReference type="FunFam" id="2.40.40.20:FF:000017">
    <property type="entry name" value="Formate dehydrogenase, alpha subunit"/>
    <property type="match status" value="1"/>
</dbReference>
<dbReference type="SUPFAM" id="SSF50692">
    <property type="entry name" value="ADC-like"/>
    <property type="match status" value="1"/>
</dbReference>
<organism evidence="17 18">
    <name type="scientific">Bordetella avium (strain 197N)</name>
    <dbReference type="NCBI Taxonomy" id="360910"/>
    <lineage>
        <taxon>Bacteria</taxon>
        <taxon>Pseudomonadati</taxon>
        <taxon>Pseudomonadota</taxon>
        <taxon>Betaproteobacteria</taxon>
        <taxon>Burkholderiales</taxon>
        <taxon>Alcaligenaceae</taxon>
        <taxon>Bordetella</taxon>
    </lineage>
</organism>
<dbReference type="GO" id="GO:0030151">
    <property type="term" value="F:molybdenum ion binding"/>
    <property type="evidence" value="ECO:0007669"/>
    <property type="project" value="TreeGrafter"/>
</dbReference>
<dbReference type="SMART" id="SM00926">
    <property type="entry name" value="Molybdop_Fe4S4"/>
    <property type="match status" value="1"/>
</dbReference>
<dbReference type="InterPro" id="IPR006443">
    <property type="entry name" value="Formate-DH-alph_fdnG"/>
</dbReference>
<dbReference type="InterPro" id="IPR006963">
    <property type="entry name" value="Mopterin_OxRdtase_4Fe-4S_dom"/>
</dbReference>
<dbReference type="GO" id="GO:0051539">
    <property type="term" value="F:4 iron, 4 sulfur cluster binding"/>
    <property type="evidence" value="ECO:0007669"/>
    <property type="project" value="UniProtKB-KW"/>
</dbReference>
<evidence type="ECO:0000256" key="14">
    <source>
        <dbReference type="ARBA" id="ARBA00023027"/>
    </source>
</evidence>
<dbReference type="eggNOG" id="COG0243">
    <property type="taxonomic scope" value="Bacteria"/>
</dbReference>
<dbReference type="FunFam" id="3.40.228.10:FF:000009">
    <property type="entry name" value="Formate dehydrogenase, alpha subunit, selenocysteine-containing"/>
    <property type="match status" value="1"/>
</dbReference>
<dbReference type="Gene3D" id="3.30.200.210">
    <property type="match status" value="1"/>
</dbReference>
<dbReference type="GO" id="GO:0043546">
    <property type="term" value="F:molybdopterin cofactor binding"/>
    <property type="evidence" value="ECO:0007669"/>
    <property type="project" value="InterPro"/>
</dbReference>
<keyword evidence="10" id="KW-0712">Selenocysteine</keyword>
<dbReference type="GO" id="GO:0036397">
    <property type="term" value="F:formate dehydrogenase (quinone) activity"/>
    <property type="evidence" value="ECO:0007669"/>
    <property type="project" value="UniProtKB-ARBA"/>
</dbReference>
<dbReference type="FunFam" id="3.30.200.210:FF:000003">
    <property type="entry name" value="Formate dehydrogenase-N subunit alpha"/>
    <property type="match status" value="1"/>
</dbReference>
<dbReference type="GO" id="GO:0009055">
    <property type="term" value="F:electron transfer activity"/>
    <property type="evidence" value="ECO:0007669"/>
    <property type="project" value="InterPro"/>
</dbReference>
<keyword evidence="18" id="KW-1185">Reference proteome</keyword>
<dbReference type="GO" id="GO:0008863">
    <property type="term" value="F:formate dehydrogenase (NAD+) activity"/>
    <property type="evidence" value="ECO:0007669"/>
    <property type="project" value="InterPro"/>
</dbReference>
<dbReference type="Proteomes" id="UP000001977">
    <property type="component" value="Chromosome"/>
</dbReference>
<evidence type="ECO:0000256" key="1">
    <source>
        <dbReference type="ARBA" id="ARBA00001942"/>
    </source>
</evidence>
<keyword evidence="8 15" id="KW-0732">Signal</keyword>
<dbReference type="CDD" id="cd02792">
    <property type="entry name" value="MopB_CT_Formate-Dh-Na-like"/>
    <property type="match status" value="1"/>
</dbReference>
<evidence type="ECO:0000256" key="9">
    <source>
        <dbReference type="ARBA" id="ARBA00022764"/>
    </source>
</evidence>
<keyword evidence="11 17" id="KW-0560">Oxidoreductase</keyword>
<keyword evidence="6" id="KW-0500">Molybdenum</keyword>
<reference evidence="17 18" key="1">
    <citation type="journal article" date="2006" name="J. Bacteriol.">
        <title>Comparison of the genome sequence of the poultry pathogen Bordetella avium with those of B. bronchiseptica, B. pertussis, and B. parapertussis reveals extensive diversity in surface structures associated with host interaction.</title>
        <authorList>
            <person name="Sebaihia M."/>
            <person name="Preston A."/>
            <person name="Maskell D.J."/>
            <person name="Kuzmiak H."/>
            <person name="Connell T.D."/>
            <person name="King N.D."/>
            <person name="Orndorff P.E."/>
            <person name="Miyamoto D.M."/>
            <person name="Thomson N.R."/>
            <person name="Harris D."/>
            <person name="Goble A."/>
            <person name="Lord A."/>
            <person name="Murphy L."/>
            <person name="Quail M.A."/>
            <person name="Rutter S."/>
            <person name="Squares R."/>
            <person name="Squares S."/>
            <person name="Woodward J."/>
            <person name="Parkhill J."/>
            <person name="Temple L.M."/>
        </authorList>
    </citation>
    <scope>NUCLEOTIDE SEQUENCE [LARGE SCALE GENOMIC DNA]</scope>
    <source>
        <strain evidence="17 18">197N</strain>
    </source>
</reference>
<dbReference type="InterPro" id="IPR009010">
    <property type="entry name" value="Asp_de-COase-like_dom_sf"/>
</dbReference>
<evidence type="ECO:0000256" key="7">
    <source>
        <dbReference type="ARBA" id="ARBA00022723"/>
    </source>
</evidence>
<dbReference type="GO" id="GO:0042597">
    <property type="term" value="C:periplasmic space"/>
    <property type="evidence" value="ECO:0007669"/>
    <property type="project" value="UniProtKB-SubCell"/>
</dbReference>
<evidence type="ECO:0000256" key="3">
    <source>
        <dbReference type="ARBA" id="ARBA00004418"/>
    </source>
</evidence>
<accession>Q2KUA8</accession>
<dbReference type="eggNOG" id="COG3383">
    <property type="taxonomic scope" value="Bacteria"/>
</dbReference>
<dbReference type="PROSITE" id="PS51318">
    <property type="entry name" value="TAT"/>
    <property type="match status" value="1"/>
</dbReference>
<keyword evidence="7" id="KW-0479">Metal-binding</keyword>
<sequence>MTHMNRRQFFKVTGSTLAGSSLIMLGAAPGTAMAEVRQYKLARMKETRNTCPYCSVACGILMYGLGDGAKNAKASIVHIEGDADHPVNRGTLCPKGAGLIDFIHSPNRLKYPEYRAPGSDKWERISWDQAMSRIAKLMKDDRDANFVQKTADGKTVNRWLTTGMLAASASSNEVGYITHKVVRSMGMLPFDNQARVHGPTVAGLAPTFGRGAMTNHWVDIKNADVVLIMGGNAAEAHPCGFKWVTEAKAHNKAKLLVVDPRFTRSASVADFYAPIRTGSDIVFLGGVIHYLLENDKIQHEYVRNYTDFSFIVREDFAFNDGIYSGYNPEKRSYDKASWDYERGEDGYVKTDPTLQHPRSVYQLLKKHYARYTPELVERVCGTPQDKFLYVCETLASTATPDRATTILYALGWTQHSIGSQIIRTGAMLQLLLGNIGVAGGGMNALRGHSNIQGLTDLGLMSNLLPGYMTLPSEGEQDFGKYIDVRAQKPLRPNQLSYWQNYKKFHVSLMKAWWGDAATADNNWAYDYLPKLDKLYDMLQTYELMNQGKVNGYICQGFNPLAAAPNKAKLTAAFSKLKFMVIMDPLSTETSEFWRNVGEQNDVDTASIQTEVFRLPTTCFAEEEGALVNSGRWLQWHWKGAEPPGEARSDIEIMSDLFTRMRELYRKEGGAYPDPIVNLSWPYSNPESPTAVELAKEYCGRALKDLTDPKDPSRVTRKAGEQLSGFAELRDDGSTLSGCWIFAGGWTEAGNQMARRDNSDPTGIGQTLNWAWAWPANRRILYNRASCDVEGKPFDPRRSLIAWDGKRWGGADIPDFKADENPAGGMGPFIMNPEGVARFFARAGLAEGPFPEHYEPFENPLGYNPLHPKQPLAVSNPAARVFKSDLEAMGKAENFPHVATTYRLTEHFHYWTKNVRLNAILQPEQFVEIGEALAKELGIANGSRVKVSSNRGYIKAVALVTKRIKALTIEGRTVHHVGIPIHWGFVGITKPGFLTNTLTPFVGDANSQTPEFKSFLVKVEKA</sequence>
<dbReference type="HOGENOM" id="CLU_061371_1_1_4"/>
<comment type="cofactor">
    <cofactor evidence="2">
        <name>[4Fe-4S] cluster</name>
        <dbReference type="ChEBI" id="CHEBI:49883"/>
    </cofactor>
</comment>
<proteinExistence type="inferred from homology"/>
<keyword evidence="14" id="KW-0520">NAD</keyword>
<comment type="similarity">
    <text evidence="4">Belongs to the prokaryotic molybdopterin-containing oxidoreductase family.</text>
</comment>
<evidence type="ECO:0000256" key="8">
    <source>
        <dbReference type="ARBA" id="ARBA00022729"/>
    </source>
</evidence>
<evidence type="ECO:0000256" key="11">
    <source>
        <dbReference type="ARBA" id="ARBA00023002"/>
    </source>
</evidence>
<dbReference type="PANTHER" id="PTHR43598">
    <property type="entry name" value="TUNGSTEN-CONTAINING FORMYLMETHANOFURAN DEHYDROGENASE 2 SUBUNIT B"/>
    <property type="match status" value="1"/>
</dbReference>
<evidence type="ECO:0000256" key="4">
    <source>
        <dbReference type="ARBA" id="ARBA00010312"/>
    </source>
</evidence>
<dbReference type="EMBL" id="AM167904">
    <property type="protein sequence ID" value="CAJ50752.1"/>
    <property type="molecule type" value="Genomic_DNA"/>
</dbReference>
<dbReference type="PROSITE" id="PS51669">
    <property type="entry name" value="4FE4S_MOW_BIS_MGD"/>
    <property type="match status" value="1"/>
</dbReference>
<evidence type="ECO:0000313" key="18">
    <source>
        <dbReference type="Proteomes" id="UP000001977"/>
    </source>
</evidence>
<dbReference type="Gene3D" id="3.40.50.740">
    <property type="match status" value="1"/>
</dbReference>
<feature type="domain" description="4Fe-4S Mo/W bis-MGD-type" evidence="16">
    <location>
        <begin position="44"/>
        <end position="107"/>
    </location>
</feature>
<dbReference type="InterPro" id="IPR027467">
    <property type="entry name" value="MopterinOxRdtase_cofactor_BS"/>
</dbReference>
<dbReference type="FunFam" id="3.40.50.740:FF:000007">
    <property type="entry name" value="Formate dehydrogenase, alpha subunit, selenocysteine-containing"/>
    <property type="match status" value="1"/>
</dbReference>
<evidence type="ECO:0000259" key="16">
    <source>
        <dbReference type="PROSITE" id="PS51669"/>
    </source>
</evidence>
<dbReference type="EC" id="1.2.1.2" evidence="17"/>
<dbReference type="PROSITE" id="PS00551">
    <property type="entry name" value="MOLYBDOPTERIN_PROK_1"/>
    <property type="match status" value="1"/>
</dbReference>
<dbReference type="InterPro" id="IPR006311">
    <property type="entry name" value="TAT_signal"/>
</dbReference>
<comment type="subcellular location">
    <subcellularLocation>
        <location evidence="3">Periplasm</location>
    </subcellularLocation>
</comment>
<dbReference type="STRING" id="360910.BAV3142"/>
<dbReference type="GO" id="GO:0015944">
    <property type="term" value="P:formate oxidation"/>
    <property type="evidence" value="ECO:0007669"/>
    <property type="project" value="UniProtKB-ARBA"/>
</dbReference>
<dbReference type="Gene3D" id="2.40.40.20">
    <property type="match status" value="1"/>
</dbReference>
<dbReference type="Pfam" id="PF00384">
    <property type="entry name" value="Molybdopterin"/>
    <property type="match status" value="1"/>
</dbReference>
<dbReference type="InterPro" id="IPR006657">
    <property type="entry name" value="MoPterin_dinucl-bd_dom"/>
</dbReference>
<evidence type="ECO:0000256" key="13">
    <source>
        <dbReference type="ARBA" id="ARBA00023014"/>
    </source>
</evidence>
<keyword evidence="12" id="KW-0408">Iron</keyword>
<dbReference type="InterPro" id="IPR006656">
    <property type="entry name" value="Mopterin_OxRdtase"/>
</dbReference>
<dbReference type="CDD" id="cd02752">
    <property type="entry name" value="MopB_Formate-Dh-Na-like"/>
    <property type="match status" value="1"/>
</dbReference>
<evidence type="ECO:0000256" key="6">
    <source>
        <dbReference type="ARBA" id="ARBA00022505"/>
    </source>
</evidence>
<dbReference type="Pfam" id="PF01568">
    <property type="entry name" value="Molydop_binding"/>
    <property type="match status" value="1"/>
</dbReference>